<dbReference type="OrthoDB" id="185373at2759"/>
<dbReference type="GO" id="GO:0003723">
    <property type="term" value="F:RNA binding"/>
    <property type="evidence" value="ECO:0007669"/>
    <property type="project" value="InterPro"/>
</dbReference>
<feature type="region of interest" description="Disordered" evidence="4">
    <location>
        <begin position="744"/>
        <end position="771"/>
    </location>
</feature>
<dbReference type="Pfam" id="PF13041">
    <property type="entry name" value="PPR_2"/>
    <property type="match status" value="3"/>
</dbReference>
<accession>A0A811SS89</accession>
<dbReference type="EMBL" id="CAJGYO010000914">
    <property type="protein sequence ID" value="CAD6344194.1"/>
    <property type="molecule type" value="Genomic_DNA"/>
</dbReference>
<feature type="repeat" description="PPR" evidence="3">
    <location>
        <begin position="404"/>
        <end position="438"/>
    </location>
</feature>
<evidence type="ECO:0000313" key="5">
    <source>
        <dbReference type="EMBL" id="CAD6344194.1"/>
    </source>
</evidence>
<dbReference type="PANTHER" id="PTHR47926">
    <property type="entry name" value="PENTATRICOPEPTIDE REPEAT-CONTAINING PROTEIN"/>
    <property type="match status" value="1"/>
</dbReference>
<dbReference type="PROSITE" id="PS51375">
    <property type="entry name" value="PPR"/>
    <property type="match status" value="4"/>
</dbReference>
<protein>
    <submittedName>
        <fullName evidence="5">Uncharacterized protein</fullName>
    </submittedName>
</protein>
<keyword evidence="1" id="KW-0677">Repeat</keyword>
<dbReference type="Gene3D" id="3.30.70.100">
    <property type="match status" value="1"/>
</dbReference>
<dbReference type="FunFam" id="1.25.40.10:FF:001035">
    <property type="entry name" value="Selenium-binding protein-like"/>
    <property type="match status" value="1"/>
</dbReference>
<organism evidence="5 6">
    <name type="scientific">Miscanthus lutarioriparius</name>
    <dbReference type="NCBI Taxonomy" id="422564"/>
    <lineage>
        <taxon>Eukaryota</taxon>
        <taxon>Viridiplantae</taxon>
        <taxon>Streptophyta</taxon>
        <taxon>Embryophyta</taxon>
        <taxon>Tracheophyta</taxon>
        <taxon>Spermatophyta</taxon>
        <taxon>Magnoliopsida</taxon>
        <taxon>Liliopsida</taxon>
        <taxon>Poales</taxon>
        <taxon>Poaceae</taxon>
        <taxon>PACMAD clade</taxon>
        <taxon>Panicoideae</taxon>
        <taxon>Andropogonodae</taxon>
        <taxon>Andropogoneae</taxon>
        <taxon>Saccharinae</taxon>
        <taxon>Miscanthus</taxon>
    </lineage>
</organism>
<dbReference type="FunFam" id="1.25.40.10:FF:000158">
    <property type="entry name" value="pentatricopeptide repeat-containing protein At2g33680"/>
    <property type="match status" value="1"/>
</dbReference>
<dbReference type="GO" id="GO:0046872">
    <property type="term" value="F:metal ion binding"/>
    <property type="evidence" value="ECO:0007669"/>
    <property type="project" value="InterPro"/>
</dbReference>
<comment type="caution">
    <text evidence="5">The sequence shown here is derived from an EMBL/GenBank/DDBJ whole genome shotgun (WGS) entry which is preliminary data.</text>
</comment>
<name>A0A811SS89_9POAL</name>
<keyword evidence="2" id="KW-0809">Transit peptide</keyword>
<feature type="repeat" description="PPR" evidence="3">
    <location>
        <begin position="300"/>
        <end position="334"/>
    </location>
</feature>
<dbReference type="InterPro" id="IPR011990">
    <property type="entry name" value="TPR-like_helical_dom_sf"/>
</dbReference>
<sequence length="805" mass="86790">MPLRRRAGRAIAAAPGGFLHLSLLASLRRRPSLQAHAQLLLLGLPLPPAAASLLLRPHLRAGHPLASLRLFLRMLRDNQPAATCATASQEKEGAVPDSRSLSAALAACSRLESPSAGFCTHAFVLKSGFASDVFVANSLLHVYASFGLHALACKLFDEMPARDTVSFNTLIGSYVQSGCVERALGVFRNMVEGGFRLDEWTITALLGACAGLGDLMVAKAAHGFGSRALRHTLFDSAEVVIGLVDMYVKCGAVQLARKVFNLSGEKAKDARVWSVMVSGYARAGDINMARKLFDELPNKDLVAWTVLIGGYVQAGRYKEALLLFEEMEATGLEADEVMVVTVLSACVQHGAIGLAKRLHRRVNQNGLVSRNARVATSFVHIYAKHGCIQTAVDVFRGVADEFKTVELFNAMIHGLAHHGHGEKAISLFDEMETLGLQPDDITFVGVPKHAVAVTWLNKGHGVKPNVKHHTCMADLLGRAGRIDDAYSFIQNMPFQANLVVWSSLLTACKIHGNNKIKNLVERQILRLDATYKPEKLTLSGLFSDKKRKELSARDALGEDCLEYQETAAPAFPLINPVPETPTAVTNNWGGDSILACAPPLASCMGLEDPVEGQCKAGGGSKTYVLKLDMHCQCNGCVKKIKDGVKEISISEATGVERADVSAETGEVKVRVTGGVDMDPEKLCCLLQEATKKKCVRIVLEESVPSPGSGRIARPGQTKNTSVSGQVPSDWVASDSAGWWRHDTSTFPATAPSAPPLPVPEEEEEDAWSETTVPSERCRYRWAAPGSTLGVWAASEITGTLAMYEL</sequence>
<feature type="repeat" description="PPR" evidence="3">
    <location>
        <begin position="163"/>
        <end position="197"/>
    </location>
</feature>
<keyword evidence="6" id="KW-1185">Reference proteome</keyword>
<dbReference type="CDD" id="cd00371">
    <property type="entry name" value="HMA"/>
    <property type="match status" value="1"/>
</dbReference>
<dbReference type="PANTHER" id="PTHR47926:SF411">
    <property type="entry name" value="PENTATRICOPEPTIDE REPEAT-CONTAINING PROTEIN"/>
    <property type="match status" value="1"/>
</dbReference>
<dbReference type="Pfam" id="PF01535">
    <property type="entry name" value="PPR"/>
    <property type="match status" value="2"/>
</dbReference>
<evidence type="ECO:0000256" key="2">
    <source>
        <dbReference type="ARBA" id="ARBA00022946"/>
    </source>
</evidence>
<dbReference type="GO" id="GO:0099402">
    <property type="term" value="P:plant organ development"/>
    <property type="evidence" value="ECO:0007669"/>
    <property type="project" value="UniProtKB-ARBA"/>
</dbReference>
<dbReference type="InterPro" id="IPR006121">
    <property type="entry name" value="HMA_dom"/>
</dbReference>
<dbReference type="GO" id="GO:0009451">
    <property type="term" value="P:RNA modification"/>
    <property type="evidence" value="ECO:0007669"/>
    <property type="project" value="InterPro"/>
</dbReference>
<proteinExistence type="predicted"/>
<evidence type="ECO:0000256" key="3">
    <source>
        <dbReference type="PROSITE-ProRule" id="PRU00708"/>
    </source>
</evidence>
<dbReference type="Gene3D" id="1.25.40.10">
    <property type="entry name" value="Tetratricopeptide repeat domain"/>
    <property type="match status" value="4"/>
</dbReference>
<evidence type="ECO:0000313" key="6">
    <source>
        <dbReference type="Proteomes" id="UP000604825"/>
    </source>
</evidence>
<evidence type="ECO:0000256" key="4">
    <source>
        <dbReference type="SAM" id="MobiDB-lite"/>
    </source>
</evidence>
<reference evidence="5" key="1">
    <citation type="submission" date="2020-10" db="EMBL/GenBank/DDBJ databases">
        <authorList>
            <person name="Han B."/>
            <person name="Lu T."/>
            <person name="Zhao Q."/>
            <person name="Huang X."/>
            <person name="Zhao Y."/>
        </authorList>
    </citation>
    <scope>NUCLEOTIDE SEQUENCE</scope>
</reference>
<feature type="region of interest" description="Disordered" evidence="4">
    <location>
        <begin position="704"/>
        <end position="727"/>
    </location>
</feature>
<dbReference type="Proteomes" id="UP000604825">
    <property type="component" value="Unassembled WGS sequence"/>
</dbReference>
<dbReference type="InterPro" id="IPR046960">
    <property type="entry name" value="PPR_At4g14850-like_plant"/>
</dbReference>
<evidence type="ECO:0000256" key="1">
    <source>
        <dbReference type="ARBA" id="ARBA00022737"/>
    </source>
</evidence>
<dbReference type="InterPro" id="IPR002885">
    <property type="entry name" value="PPR_rpt"/>
</dbReference>
<feature type="compositionally biased region" description="Polar residues" evidence="4">
    <location>
        <begin position="716"/>
        <end position="726"/>
    </location>
</feature>
<feature type="repeat" description="PPR" evidence="3">
    <location>
        <begin position="269"/>
        <end position="299"/>
    </location>
</feature>
<gene>
    <name evidence="5" type="ORF">NCGR_LOCUS68292</name>
</gene>
<dbReference type="NCBIfam" id="TIGR00756">
    <property type="entry name" value="PPR"/>
    <property type="match status" value="4"/>
</dbReference>
<dbReference type="AlphaFoldDB" id="A0A811SS89"/>